<dbReference type="InterPro" id="IPR036291">
    <property type="entry name" value="NAD(P)-bd_dom_sf"/>
</dbReference>
<gene>
    <name evidence="2" type="ORF">GRI75_02765</name>
</gene>
<dbReference type="PANTHER" id="PTHR12126">
    <property type="entry name" value="NADH-UBIQUINONE OXIDOREDUCTASE 39 KDA SUBUNIT-RELATED"/>
    <property type="match status" value="1"/>
</dbReference>
<evidence type="ECO:0000313" key="3">
    <source>
        <dbReference type="Proteomes" id="UP000469159"/>
    </source>
</evidence>
<evidence type="ECO:0000313" key="2">
    <source>
        <dbReference type="EMBL" id="MXP40569.1"/>
    </source>
</evidence>
<dbReference type="RefSeq" id="WP_160745387.1">
    <property type="nucleotide sequence ID" value="NZ_WTYK01000001.1"/>
</dbReference>
<sequence>MATYGPLENKLVVLIGGSGFVGSHVVEELLARGARLRIASRHPEKAHRLRPLANLGQIQFARCDVRKRRSLEAVMQGADAAVYLVGSFSGDLEALHAEGAGHAAEAAAANGMQSFVYVSAIGADPESASSYASTKARGEELVRQAFPTATVLRPSVMFGEEDKFVNLFAGLIAGLPVLPVFGPEAKLQPVWVDDAAEALVNALADPGQHGGKTYEIAGPEPIAMLDLHRRIAAAQGRERHLVPMPDALSAVFAKLPLSPMNADQWTMLKAGSVPSGEHPGLKELGVAPKPLDLFLGRWMSRYRKHGRFGDKRSPA</sequence>
<evidence type="ECO:0000259" key="1">
    <source>
        <dbReference type="Pfam" id="PF13460"/>
    </source>
</evidence>
<dbReference type="InterPro" id="IPR051207">
    <property type="entry name" value="ComplexI_NDUFA9_subunit"/>
</dbReference>
<dbReference type="InterPro" id="IPR016040">
    <property type="entry name" value="NAD(P)-bd_dom"/>
</dbReference>
<proteinExistence type="predicted"/>
<dbReference type="OrthoDB" id="9776313at2"/>
<reference evidence="2 3" key="1">
    <citation type="submission" date="2019-12" db="EMBL/GenBank/DDBJ databases">
        <title>Genomic-based taxomic classification of the family Erythrobacteraceae.</title>
        <authorList>
            <person name="Xu L."/>
        </authorList>
    </citation>
    <scope>NUCLEOTIDE SEQUENCE [LARGE SCALE GENOMIC DNA]</scope>
    <source>
        <strain evidence="2 3">MCCC 1K02066</strain>
    </source>
</reference>
<feature type="domain" description="NAD(P)-binding" evidence="1">
    <location>
        <begin position="16"/>
        <end position="157"/>
    </location>
</feature>
<name>A0A6I4USB8_9SPHN</name>
<comment type="caution">
    <text evidence="2">The sequence shown here is derived from an EMBL/GenBank/DDBJ whole genome shotgun (WGS) entry which is preliminary data.</text>
</comment>
<dbReference type="GO" id="GO:0044877">
    <property type="term" value="F:protein-containing complex binding"/>
    <property type="evidence" value="ECO:0007669"/>
    <property type="project" value="TreeGrafter"/>
</dbReference>
<dbReference type="Pfam" id="PF13460">
    <property type="entry name" value="NAD_binding_10"/>
    <property type="match status" value="1"/>
</dbReference>
<dbReference type="EMBL" id="WTYK01000001">
    <property type="protein sequence ID" value="MXP40569.1"/>
    <property type="molecule type" value="Genomic_DNA"/>
</dbReference>
<protein>
    <submittedName>
        <fullName evidence="2">SDR family NAD(P)-dependent oxidoreductase</fullName>
    </submittedName>
</protein>
<dbReference type="CDD" id="cd05271">
    <property type="entry name" value="NDUFA9_like_SDR_a"/>
    <property type="match status" value="1"/>
</dbReference>
<accession>A0A6I4USB8</accession>
<keyword evidence="3" id="KW-1185">Reference proteome</keyword>
<dbReference type="PANTHER" id="PTHR12126:SF11">
    <property type="entry name" value="NADH DEHYDROGENASE [UBIQUINONE] 1 ALPHA SUBCOMPLEX SUBUNIT 9, MITOCHONDRIAL"/>
    <property type="match status" value="1"/>
</dbReference>
<dbReference type="Gene3D" id="3.40.50.720">
    <property type="entry name" value="NAD(P)-binding Rossmann-like Domain"/>
    <property type="match status" value="1"/>
</dbReference>
<dbReference type="SUPFAM" id="SSF51735">
    <property type="entry name" value="NAD(P)-binding Rossmann-fold domains"/>
    <property type="match status" value="1"/>
</dbReference>
<organism evidence="2 3">
    <name type="scientific">Croceibacterium soli</name>
    <dbReference type="NCBI Taxonomy" id="1739690"/>
    <lineage>
        <taxon>Bacteria</taxon>
        <taxon>Pseudomonadati</taxon>
        <taxon>Pseudomonadota</taxon>
        <taxon>Alphaproteobacteria</taxon>
        <taxon>Sphingomonadales</taxon>
        <taxon>Erythrobacteraceae</taxon>
        <taxon>Croceibacterium</taxon>
    </lineage>
</organism>
<dbReference type="Proteomes" id="UP000469159">
    <property type="component" value="Unassembled WGS sequence"/>
</dbReference>
<dbReference type="AlphaFoldDB" id="A0A6I4USB8"/>